<evidence type="ECO:0008006" key="3">
    <source>
        <dbReference type="Google" id="ProtNLM"/>
    </source>
</evidence>
<dbReference type="SUPFAM" id="SSF52047">
    <property type="entry name" value="RNI-like"/>
    <property type="match status" value="1"/>
</dbReference>
<gene>
    <name evidence="1" type="ORF">PIIN_07519</name>
</gene>
<dbReference type="Proteomes" id="UP000007148">
    <property type="component" value="Unassembled WGS sequence"/>
</dbReference>
<name>G4TQH4_SERID</name>
<organism evidence="1 2">
    <name type="scientific">Serendipita indica (strain DSM 11827)</name>
    <name type="common">Root endophyte fungus</name>
    <name type="synonym">Piriformospora indica</name>
    <dbReference type="NCBI Taxonomy" id="1109443"/>
    <lineage>
        <taxon>Eukaryota</taxon>
        <taxon>Fungi</taxon>
        <taxon>Dikarya</taxon>
        <taxon>Basidiomycota</taxon>
        <taxon>Agaricomycotina</taxon>
        <taxon>Agaricomycetes</taxon>
        <taxon>Sebacinales</taxon>
        <taxon>Serendipitaceae</taxon>
        <taxon>Serendipita</taxon>
    </lineage>
</organism>
<dbReference type="AlphaFoldDB" id="G4TQH4"/>
<dbReference type="EMBL" id="CAFZ01000235">
    <property type="protein sequence ID" value="CCA73567.1"/>
    <property type="molecule type" value="Genomic_DNA"/>
</dbReference>
<protein>
    <recommendedName>
        <fullName evidence="3">F-box domain-containing protein</fullName>
    </recommendedName>
</protein>
<accession>G4TQH4</accession>
<evidence type="ECO:0000313" key="2">
    <source>
        <dbReference type="Proteomes" id="UP000007148"/>
    </source>
</evidence>
<comment type="caution">
    <text evidence="1">The sequence shown here is derived from an EMBL/GenBank/DDBJ whole genome shotgun (WGS) entry which is preliminary data.</text>
</comment>
<evidence type="ECO:0000313" key="1">
    <source>
        <dbReference type="EMBL" id="CCA73567.1"/>
    </source>
</evidence>
<sequence>MAKLEPFSAARKDLSLTCRYFRHILYLPRNRLTIISCTGGIVVPTWKTCAGWLPWEAERLEFYADRPLYYPIDGQSHGIAWPFSWLTESWDSLTSMVLPHNAPFDPTKILSRAPNLRLLSCRLWEVRRESGKTYPLLDHPQLRRLTHLSLSLDNGQLNMPLPKVTLESLKVLHLDFQGIPSDSVRTTIQSEFIPWTFPTLRTLSLDGRIKVGMYNDIKPFFERHKSVVLNLFNNLYSSTRTKILFSVLYHFDRLEWYGVRAISTLDEYNIFSCLERDLAQQGPSTLLLIGLCEPWVMFKRPSRFSAASAHMAGSPHRIMRVMLDLPWPAIDQALNALRGNSKRKIMTFLVGLQGLGFTIVDRLGVEAPPGLIQLHA</sequence>
<reference evidence="1 2" key="1">
    <citation type="journal article" date="2011" name="PLoS Pathog.">
        <title>Endophytic Life Strategies Decoded by Genome and Transcriptome Analyses of the Mutualistic Root Symbiont Piriformospora indica.</title>
        <authorList>
            <person name="Zuccaro A."/>
            <person name="Lahrmann U."/>
            <person name="Guldener U."/>
            <person name="Langen G."/>
            <person name="Pfiffi S."/>
            <person name="Biedenkopf D."/>
            <person name="Wong P."/>
            <person name="Samans B."/>
            <person name="Grimm C."/>
            <person name="Basiewicz M."/>
            <person name="Murat C."/>
            <person name="Martin F."/>
            <person name="Kogel K.H."/>
        </authorList>
    </citation>
    <scope>NUCLEOTIDE SEQUENCE [LARGE SCALE GENOMIC DNA]</scope>
    <source>
        <strain evidence="1 2">DSM 11827</strain>
    </source>
</reference>
<keyword evidence="2" id="KW-1185">Reference proteome</keyword>
<dbReference type="HOGENOM" id="CLU_717891_0_0_1"/>
<dbReference type="InParanoid" id="G4TQH4"/>
<proteinExistence type="predicted"/>